<feature type="domain" description="FAS1" evidence="2">
    <location>
        <begin position="205"/>
        <end position="337"/>
    </location>
</feature>
<protein>
    <recommendedName>
        <fullName evidence="2">FAS1 domain-containing protein</fullName>
    </recommendedName>
</protein>
<evidence type="ECO:0000256" key="1">
    <source>
        <dbReference type="SAM" id="SignalP"/>
    </source>
</evidence>
<organism evidence="3 4">
    <name type="scientific">Polyplax serrata</name>
    <name type="common">Common mouse louse</name>
    <dbReference type="NCBI Taxonomy" id="468196"/>
    <lineage>
        <taxon>Eukaryota</taxon>
        <taxon>Metazoa</taxon>
        <taxon>Ecdysozoa</taxon>
        <taxon>Arthropoda</taxon>
        <taxon>Hexapoda</taxon>
        <taxon>Insecta</taxon>
        <taxon>Pterygota</taxon>
        <taxon>Neoptera</taxon>
        <taxon>Paraneoptera</taxon>
        <taxon>Psocodea</taxon>
        <taxon>Troctomorpha</taxon>
        <taxon>Phthiraptera</taxon>
        <taxon>Anoplura</taxon>
        <taxon>Polyplacidae</taxon>
        <taxon>Polyplax</taxon>
    </lineage>
</organism>
<reference evidence="3 4" key="1">
    <citation type="submission" date="2023-09" db="EMBL/GenBank/DDBJ databases">
        <title>Genomes of two closely related lineages of the louse Polyplax serrata with different host specificities.</title>
        <authorList>
            <person name="Martinu J."/>
            <person name="Tarabai H."/>
            <person name="Stefka J."/>
            <person name="Hypsa V."/>
        </authorList>
    </citation>
    <scope>NUCLEOTIDE SEQUENCE [LARGE SCALE GENOMIC DNA]</scope>
    <source>
        <strain evidence="3">98ZLc_SE</strain>
    </source>
</reference>
<evidence type="ECO:0000313" key="3">
    <source>
        <dbReference type="EMBL" id="KAK6632449.1"/>
    </source>
</evidence>
<comment type="caution">
    <text evidence="3">The sequence shown here is derived from an EMBL/GenBank/DDBJ whole genome shotgun (WGS) entry which is preliminary data.</text>
</comment>
<accession>A0ABR1B2F7</accession>
<feature type="chain" id="PRO_5047482134" description="FAS1 domain-containing protein" evidence="1">
    <location>
        <begin position="23"/>
        <end position="614"/>
    </location>
</feature>
<dbReference type="Pfam" id="PF02469">
    <property type="entry name" value="Fasciclin"/>
    <property type="match status" value="3"/>
</dbReference>
<dbReference type="InterPro" id="IPR000782">
    <property type="entry name" value="FAS1_domain"/>
</dbReference>
<keyword evidence="4" id="KW-1185">Reference proteome</keyword>
<dbReference type="InterPro" id="IPR050904">
    <property type="entry name" value="Adhesion/Biosynth-related"/>
</dbReference>
<dbReference type="Gene3D" id="2.30.180.10">
    <property type="entry name" value="FAS1 domain"/>
    <property type="match status" value="3"/>
</dbReference>
<keyword evidence="1" id="KW-0732">Signal</keyword>
<evidence type="ECO:0000259" key="2">
    <source>
        <dbReference type="PROSITE" id="PS50213"/>
    </source>
</evidence>
<dbReference type="PROSITE" id="PS50213">
    <property type="entry name" value="FAS1"/>
    <property type="match status" value="2"/>
</dbReference>
<dbReference type="PANTHER" id="PTHR10900:SF124">
    <property type="entry name" value="FI05614P"/>
    <property type="match status" value="1"/>
</dbReference>
<dbReference type="EMBL" id="JAWJWF010000005">
    <property type="protein sequence ID" value="KAK6632449.1"/>
    <property type="molecule type" value="Genomic_DNA"/>
</dbReference>
<sequence>MRVIYVLHFLTFSLFVCVTSKAFELELPNVSGINRDLTGNLSVDQFFSLWIIFNDDDVQISDKPFTVLSPQNKPTISAEVILSHPDTVKETLLDHIVLGQKLRLDDVSGAFHFRTLGGKIVSVQEINGTLYANHAKVIIPRMDVSAGGVLVVLDDYLFPTEITQTESPRNTTRIASNTNATTIIPSTITVMETSTVVDQANSTFYQNLVDLLSFFKNGVRVFQHFLSKSNVSYLLNNNEEYTVLIPTDHAFQRWHPIDWGFYPFSVPEFTESVIINHFISENLRQDNIKDGQTVKTLGGREIVFTRNLFFLSANGAPIVRGDTPIHHGNLMFVSEVLFVDEAEVHKLHQKNKDKETPPLLAFPWFGAQFLSHAFLALERQRKFSHITRFLNLADLAPHVSGKGYSFFVPTDEAFEELGLGQAPDNYLSAGEGLDVLLNHFVKGRLYERDLKNGTEFLTMGNKTLHVSNGTDGIHINDAKIIESEIFVYNLGTMFYIDKVLFVNKTSLPMLKDETVCDDGTTTQAMSLKTEAEQIPAELADVETFTDHLLEEESQSTEPGITIESDVSIKDEIPATSQMPKIQTMPLVDELNTGFRQLPNLNKMGQIPLSTVIKK</sequence>
<dbReference type="SUPFAM" id="SSF82153">
    <property type="entry name" value="FAS1 domain"/>
    <property type="match status" value="3"/>
</dbReference>
<evidence type="ECO:0000313" key="4">
    <source>
        <dbReference type="Proteomes" id="UP001359485"/>
    </source>
</evidence>
<dbReference type="InterPro" id="IPR036378">
    <property type="entry name" value="FAS1_dom_sf"/>
</dbReference>
<name>A0ABR1B2F7_POLSC</name>
<feature type="domain" description="FAS1" evidence="2">
    <location>
        <begin position="370"/>
        <end position="500"/>
    </location>
</feature>
<dbReference type="PANTHER" id="PTHR10900">
    <property type="entry name" value="PERIOSTIN-RELATED"/>
    <property type="match status" value="1"/>
</dbReference>
<feature type="signal peptide" evidence="1">
    <location>
        <begin position="1"/>
        <end position="22"/>
    </location>
</feature>
<dbReference type="Proteomes" id="UP001359485">
    <property type="component" value="Unassembled WGS sequence"/>
</dbReference>
<proteinExistence type="predicted"/>
<dbReference type="SMART" id="SM00554">
    <property type="entry name" value="FAS1"/>
    <property type="match status" value="3"/>
</dbReference>
<gene>
    <name evidence="3" type="ORF">RUM44_007491</name>
</gene>